<dbReference type="InterPro" id="IPR015947">
    <property type="entry name" value="PUA-like_sf"/>
</dbReference>
<gene>
    <name evidence="2" type="ORF">SDC9_182791</name>
</gene>
<dbReference type="SUPFAM" id="SSF88697">
    <property type="entry name" value="PUA domain-like"/>
    <property type="match status" value="1"/>
</dbReference>
<dbReference type="InterPro" id="IPR039440">
    <property type="entry name" value="DUF3850"/>
</dbReference>
<protein>
    <recommendedName>
        <fullName evidence="1">DUF3850 domain-containing protein</fullName>
    </recommendedName>
</protein>
<accession>A0A645HGP5</accession>
<reference evidence="2" key="1">
    <citation type="submission" date="2019-08" db="EMBL/GenBank/DDBJ databases">
        <authorList>
            <person name="Kucharzyk K."/>
            <person name="Murdoch R.W."/>
            <person name="Higgins S."/>
            <person name="Loffler F."/>
        </authorList>
    </citation>
    <scope>NUCLEOTIDE SEQUENCE</scope>
</reference>
<comment type="caution">
    <text evidence="2">The sequence shown here is derived from an EMBL/GenBank/DDBJ whole genome shotgun (WGS) entry which is preliminary data.</text>
</comment>
<name>A0A645HGP5_9ZZZZ</name>
<dbReference type="Pfam" id="PF12961">
    <property type="entry name" value="DUF3850"/>
    <property type="match status" value="1"/>
</dbReference>
<dbReference type="EMBL" id="VSSQ01088784">
    <property type="protein sequence ID" value="MPN35294.1"/>
    <property type="molecule type" value="Genomic_DNA"/>
</dbReference>
<evidence type="ECO:0000313" key="2">
    <source>
        <dbReference type="EMBL" id="MPN35294.1"/>
    </source>
</evidence>
<organism evidence="2">
    <name type="scientific">bioreactor metagenome</name>
    <dbReference type="NCBI Taxonomy" id="1076179"/>
    <lineage>
        <taxon>unclassified sequences</taxon>
        <taxon>metagenomes</taxon>
        <taxon>ecological metagenomes</taxon>
    </lineage>
</organism>
<proteinExistence type="predicted"/>
<sequence length="62" mass="7180">MKIKHKLKTLPKYFDKIVSGSKTFEVRRDDRPFTEGDSLSKTTFQKCFISHGKAVDIRQSGF</sequence>
<feature type="domain" description="DUF3850" evidence="1">
    <location>
        <begin position="5"/>
        <end position="40"/>
    </location>
</feature>
<dbReference type="Gene3D" id="2.30.130.30">
    <property type="entry name" value="Hypothetical protein"/>
    <property type="match status" value="1"/>
</dbReference>
<evidence type="ECO:0000259" key="1">
    <source>
        <dbReference type="Pfam" id="PF12961"/>
    </source>
</evidence>
<dbReference type="AlphaFoldDB" id="A0A645HGP5"/>